<dbReference type="Gene3D" id="3.30.450.350">
    <property type="entry name" value="CHASE domain"/>
    <property type="match status" value="1"/>
</dbReference>
<accession>A0A1Y1HXQ2</accession>
<dbReference type="SMART" id="SM00388">
    <property type="entry name" value="HisKA"/>
    <property type="match status" value="1"/>
</dbReference>
<dbReference type="GO" id="GO:0000155">
    <property type="term" value="F:phosphorelay sensor kinase activity"/>
    <property type="evidence" value="ECO:0007669"/>
    <property type="project" value="InterPro"/>
</dbReference>
<dbReference type="PRINTS" id="PR00344">
    <property type="entry name" value="BCTRLSENSOR"/>
</dbReference>
<keyword evidence="4 13" id="KW-0597">Phosphoprotein</keyword>
<dbReference type="OrthoDB" id="10266508at2759"/>
<dbReference type="Gene3D" id="3.30.565.10">
    <property type="entry name" value="Histidine kinase-like ATPase, C-terminal domain"/>
    <property type="match status" value="1"/>
</dbReference>
<protein>
    <recommendedName>
        <fullName evidence="3">histidine kinase</fullName>
        <ecNumber evidence="3">2.7.13.3</ecNumber>
    </recommendedName>
</protein>
<evidence type="ECO:0000256" key="7">
    <source>
        <dbReference type="ARBA" id="ARBA00022741"/>
    </source>
</evidence>
<dbReference type="PROSITE" id="PS50109">
    <property type="entry name" value="HIS_KIN"/>
    <property type="match status" value="1"/>
</dbReference>
<dbReference type="OMA" id="IQATHGY"/>
<dbReference type="InterPro" id="IPR003594">
    <property type="entry name" value="HATPase_dom"/>
</dbReference>
<evidence type="ECO:0000259" key="18">
    <source>
        <dbReference type="PROSITE" id="PS50839"/>
    </source>
</evidence>
<dbReference type="SMART" id="SM00448">
    <property type="entry name" value="REC"/>
    <property type="match status" value="1"/>
</dbReference>
<feature type="domain" description="Response regulatory" evidence="17">
    <location>
        <begin position="1019"/>
        <end position="1182"/>
    </location>
</feature>
<comment type="subcellular location">
    <subcellularLocation>
        <location evidence="2">Membrane</location>
    </subcellularLocation>
</comment>
<keyword evidence="7" id="KW-0547">Nucleotide-binding</keyword>
<dbReference type="PANTHER" id="PTHR45339">
    <property type="entry name" value="HYBRID SIGNAL TRANSDUCTION HISTIDINE KINASE J"/>
    <property type="match status" value="1"/>
</dbReference>
<evidence type="ECO:0000256" key="15">
    <source>
        <dbReference type="SAM" id="Phobius"/>
    </source>
</evidence>
<dbReference type="STRING" id="105231.A0A1Y1HXQ2"/>
<dbReference type="SUPFAM" id="SSF47384">
    <property type="entry name" value="Homodimeric domain of signal transducing histidine kinase"/>
    <property type="match status" value="1"/>
</dbReference>
<keyword evidence="20" id="KW-1185">Reference proteome</keyword>
<comment type="catalytic activity">
    <reaction evidence="1">
        <text>ATP + protein L-histidine = ADP + protein N-phospho-L-histidine.</text>
        <dbReference type="EC" id="2.7.13.3"/>
    </reaction>
</comment>
<dbReference type="InterPro" id="IPR036097">
    <property type="entry name" value="HisK_dim/P_sf"/>
</dbReference>
<evidence type="ECO:0000256" key="14">
    <source>
        <dbReference type="SAM" id="MobiDB-lite"/>
    </source>
</evidence>
<dbReference type="InterPro" id="IPR005467">
    <property type="entry name" value="His_kinase_dom"/>
</dbReference>
<dbReference type="Gene3D" id="1.10.287.130">
    <property type="match status" value="1"/>
</dbReference>
<evidence type="ECO:0000256" key="2">
    <source>
        <dbReference type="ARBA" id="ARBA00004370"/>
    </source>
</evidence>
<dbReference type="InterPro" id="IPR003661">
    <property type="entry name" value="HisK_dim/P_dom"/>
</dbReference>
<evidence type="ECO:0000256" key="5">
    <source>
        <dbReference type="ARBA" id="ARBA00022679"/>
    </source>
</evidence>
<dbReference type="InterPro" id="IPR006189">
    <property type="entry name" value="CHASE_dom"/>
</dbReference>
<dbReference type="GO" id="GO:0016020">
    <property type="term" value="C:membrane"/>
    <property type="evidence" value="ECO:0007669"/>
    <property type="project" value="UniProtKB-SubCell"/>
</dbReference>
<dbReference type="Proteomes" id="UP000054558">
    <property type="component" value="Unassembled WGS sequence"/>
</dbReference>
<keyword evidence="10 15" id="KW-1133">Transmembrane helix</keyword>
<keyword evidence="9" id="KW-0067">ATP-binding</keyword>
<dbReference type="InterPro" id="IPR042240">
    <property type="entry name" value="CHASE_sf"/>
</dbReference>
<evidence type="ECO:0000256" key="3">
    <source>
        <dbReference type="ARBA" id="ARBA00012438"/>
    </source>
</evidence>
<feature type="modified residue" description="4-aspartylphosphate" evidence="13">
    <location>
        <position position="1068"/>
    </location>
</feature>
<keyword evidence="12 15" id="KW-0472">Membrane</keyword>
<dbReference type="Pfam" id="PF00072">
    <property type="entry name" value="Response_reg"/>
    <property type="match status" value="1"/>
</dbReference>
<keyword evidence="8 19" id="KW-0418">Kinase</keyword>
<dbReference type="Gene3D" id="3.40.50.2300">
    <property type="match status" value="2"/>
</dbReference>
<name>A0A1Y1HXQ2_KLENI</name>
<feature type="domain" description="Response regulatory" evidence="17">
    <location>
        <begin position="839"/>
        <end position="996"/>
    </location>
</feature>
<dbReference type="SUPFAM" id="SSF55874">
    <property type="entry name" value="ATPase domain of HSP90 chaperone/DNA topoisomerase II/histidine kinase"/>
    <property type="match status" value="1"/>
</dbReference>
<dbReference type="FunFam" id="1.10.287.130:FF:000002">
    <property type="entry name" value="Two-component osmosensing histidine kinase"/>
    <property type="match status" value="1"/>
</dbReference>
<dbReference type="SMART" id="SM00387">
    <property type="entry name" value="HATPase_c"/>
    <property type="match status" value="1"/>
</dbReference>
<keyword evidence="5" id="KW-0808">Transferase</keyword>
<keyword evidence="11" id="KW-0902">Two-component regulatory system</keyword>
<sequence length="1189" mass="127778">MAATLGDRRPALSFPLWRGKGKGSGNEDTSGHPGFVPQETGENPVDSNDLQGLSKRGFLWQRFYHKKAYRALLLVWLVSGLAAAVAVFTLLYSRGKGFRKDNFVLECENRAQVLESQFVCNFNAAGVYTGLIIELPNATQAQFEGFSNVTTFTRPRTVSVVYLRRVLAKDRAAYEAQTGRPILVWDILPDNLTVTFSPAPAYPEEYTPVHLVSTPVNVKYLGFDSLSDPTLGAAVAQARDGGCLSITKPSSLAAIRRVTGYYPVYTKGFKPFLASVTQRRAACTGFVGATFNLYTLFQEALQPYREHEGDSLDIYGFDVTNGAAPIFLYGNRIHELNDTAVAALLPSKYDHSTRFNVGNNTYEIRCKNPSNMALDAAENAVTWLALILVIVVLSSIVMHVQFKRMEAVEADIRKMSRLNLELTKAKLAAEAADRAKTQFVSTVSHEIRTPMNGMIGMTNLLLSTDLDPQQLDYVKTAHASGNALVQIVSDVLDLSRIEAGKMDLEEVIFDIRAELDDILGLFEDKARQRQLELGGLVLDEVPPRLVGDLGRIRQVLINLVGNAVKFTKGGSVFVCIQVQPQPSGRGSLSSPPLDPPSNTPPGSPKASSWGGSFGSGGPATDGNDFDCSVSHVSQGTFLAERGLFLNLSPPSTAAWQTGADVSAVSARACECADAVRLVMTVEDTGIGIPPRRQARLFQPFFRGDSGTGTAREYGGSGCGLSISQKLVGLMGGKMAFFSEVGAGSIFAFDVCLHTPSAKLAATRGRPSLATGGSVPAAICLPSPSPLAAGGAVIVDITPRPRVECTSSAVVDSAIPAPVTGTKNGTKPMDGTDDTLQGMEMLVVAPHSVRLRVALSLARRIGMRAIGVDSFAQGLEALRKEGATVELATNIKPSGLRKVHAVNDVSPGHVASAQTHSPRTPFRLVLVDLDSAPLDEVCAFAQALRGVSMLGKTIPLVALASKCDGASEARIREAGFGHVVPKPLREGSLGVQLRQAMGIELRKSTARNNKEISPSIKGRRVLAVDDTLLNLKVASSTLAALGCVAVCADSGEAAIREFLNSKFDLVLMDCQMPGMDGYEAVRRIRYLEAVRCRQSAELNGSPADVAADVSKEYPDPLSTWREDLPKSDYYHVAGCACHRTPICALTADVMAGTRALCEAAGMDEYLTKPLNQEKLRKMLSRFFERPTEMI</sequence>
<feature type="domain" description="CHASE" evidence="18">
    <location>
        <begin position="134"/>
        <end position="331"/>
    </location>
</feature>
<evidence type="ECO:0000256" key="8">
    <source>
        <dbReference type="ARBA" id="ARBA00022777"/>
    </source>
</evidence>
<dbReference type="InterPro" id="IPR004358">
    <property type="entry name" value="Sig_transdc_His_kin-like_C"/>
</dbReference>
<dbReference type="SUPFAM" id="SSF52172">
    <property type="entry name" value="CheY-like"/>
    <property type="match status" value="1"/>
</dbReference>
<feature type="modified residue" description="4-aspartylphosphate" evidence="13">
    <location>
        <position position="927"/>
    </location>
</feature>
<evidence type="ECO:0000313" key="20">
    <source>
        <dbReference type="Proteomes" id="UP000054558"/>
    </source>
</evidence>
<evidence type="ECO:0000256" key="1">
    <source>
        <dbReference type="ARBA" id="ARBA00000085"/>
    </source>
</evidence>
<feature type="transmembrane region" description="Helical" evidence="15">
    <location>
        <begin position="71"/>
        <end position="92"/>
    </location>
</feature>
<organism evidence="19 20">
    <name type="scientific">Klebsormidium nitens</name>
    <name type="common">Green alga</name>
    <name type="synonym">Ulothrix nitens</name>
    <dbReference type="NCBI Taxonomy" id="105231"/>
    <lineage>
        <taxon>Eukaryota</taxon>
        <taxon>Viridiplantae</taxon>
        <taxon>Streptophyta</taxon>
        <taxon>Klebsormidiophyceae</taxon>
        <taxon>Klebsormidiales</taxon>
        <taxon>Klebsormidiaceae</taxon>
        <taxon>Klebsormidium</taxon>
    </lineage>
</organism>
<dbReference type="AlphaFoldDB" id="A0A1Y1HXQ2"/>
<evidence type="ECO:0000256" key="13">
    <source>
        <dbReference type="PROSITE-ProRule" id="PRU00169"/>
    </source>
</evidence>
<keyword evidence="6 15" id="KW-0812">Transmembrane</keyword>
<evidence type="ECO:0000256" key="6">
    <source>
        <dbReference type="ARBA" id="ARBA00022692"/>
    </source>
</evidence>
<evidence type="ECO:0000256" key="4">
    <source>
        <dbReference type="ARBA" id="ARBA00022553"/>
    </source>
</evidence>
<evidence type="ECO:0000259" key="17">
    <source>
        <dbReference type="PROSITE" id="PS50110"/>
    </source>
</evidence>
<dbReference type="EMBL" id="DF237044">
    <property type="protein sequence ID" value="GAQ81949.1"/>
    <property type="molecule type" value="Genomic_DNA"/>
</dbReference>
<evidence type="ECO:0000256" key="9">
    <source>
        <dbReference type="ARBA" id="ARBA00022840"/>
    </source>
</evidence>
<feature type="region of interest" description="Disordered" evidence="14">
    <location>
        <begin position="1"/>
        <end position="48"/>
    </location>
</feature>
<dbReference type="InterPro" id="IPR011006">
    <property type="entry name" value="CheY-like_superfamily"/>
</dbReference>
<evidence type="ECO:0000259" key="16">
    <source>
        <dbReference type="PROSITE" id="PS50109"/>
    </source>
</evidence>
<dbReference type="CDD" id="cd17546">
    <property type="entry name" value="REC_hyHK_CKI1_RcsC-like"/>
    <property type="match status" value="1"/>
</dbReference>
<dbReference type="Pfam" id="PF02518">
    <property type="entry name" value="HATPase_c"/>
    <property type="match status" value="1"/>
</dbReference>
<feature type="compositionally biased region" description="Basic and acidic residues" evidence="14">
    <location>
        <begin position="1"/>
        <end position="10"/>
    </location>
</feature>
<dbReference type="GO" id="GO:0005524">
    <property type="term" value="F:ATP binding"/>
    <property type="evidence" value="ECO:0007669"/>
    <property type="project" value="UniProtKB-KW"/>
</dbReference>
<dbReference type="EC" id="2.7.13.3" evidence="3"/>
<dbReference type="PROSITE" id="PS50110">
    <property type="entry name" value="RESPONSE_REGULATORY"/>
    <property type="match status" value="2"/>
</dbReference>
<dbReference type="Pfam" id="PF00512">
    <property type="entry name" value="HisKA"/>
    <property type="match status" value="1"/>
</dbReference>
<feature type="domain" description="Histidine kinase" evidence="16">
    <location>
        <begin position="442"/>
        <end position="754"/>
    </location>
</feature>
<dbReference type="InterPro" id="IPR036890">
    <property type="entry name" value="HATPase_C_sf"/>
</dbReference>
<reference evidence="19 20" key="1">
    <citation type="journal article" date="2014" name="Nat. Commun.">
        <title>Klebsormidium flaccidum genome reveals primary factors for plant terrestrial adaptation.</title>
        <authorList>
            <person name="Hori K."/>
            <person name="Maruyama F."/>
            <person name="Fujisawa T."/>
            <person name="Togashi T."/>
            <person name="Yamamoto N."/>
            <person name="Seo M."/>
            <person name="Sato S."/>
            <person name="Yamada T."/>
            <person name="Mori H."/>
            <person name="Tajima N."/>
            <person name="Moriyama T."/>
            <person name="Ikeuchi M."/>
            <person name="Watanabe M."/>
            <person name="Wada H."/>
            <person name="Kobayashi K."/>
            <person name="Saito M."/>
            <person name="Masuda T."/>
            <person name="Sasaki-Sekimoto Y."/>
            <person name="Mashiguchi K."/>
            <person name="Awai K."/>
            <person name="Shimojima M."/>
            <person name="Masuda S."/>
            <person name="Iwai M."/>
            <person name="Nobusawa T."/>
            <person name="Narise T."/>
            <person name="Kondo S."/>
            <person name="Saito H."/>
            <person name="Sato R."/>
            <person name="Murakawa M."/>
            <person name="Ihara Y."/>
            <person name="Oshima-Yamada Y."/>
            <person name="Ohtaka K."/>
            <person name="Satoh M."/>
            <person name="Sonobe K."/>
            <person name="Ishii M."/>
            <person name="Ohtani R."/>
            <person name="Kanamori-Sato M."/>
            <person name="Honoki R."/>
            <person name="Miyazaki D."/>
            <person name="Mochizuki H."/>
            <person name="Umetsu J."/>
            <person name="Higashi K."/>
            <person name="Shibata D."/>
            <person name="Kamiya Y."/>
            <person name="Sato N."/>
            <person name="Nakamura Y."/>
            <person name="Tabata S."/>
            <person name="Ida S."/>
            <person name="Kurokawa K."/>
            <person name="Ohta H."/>
        </authorList>
    </citation>
    <scope>NUCLEOTIDE SEQUENCE [LARGE SCALE GENOMIC DNA]</scope>
    <source>
        <strain evidence="19 20">NIES-2285</strain>
    </source>
</reference>
<evidence type="ECO:0000256" key="10">
    <source>
        <dbReference type="ARBA" id="ARBA00022989"/>
    </source>
</evidence>
<feature type="region of interest" description="Disordered" evidence="14">
    <location>
        <begin position="584"/>
        <end position="617"/>
    </location>
</feature>
<gene>
    <name evidence="19" type="ORF">KFL_000950250</name>
</gene>
<evidence type="ECO:0000256" key="11">
    <source>
        <dbReference type="ARBA" id="ARBA00023012"/>
    </source>
</evidence>
<proteinExistence type="predicted"/>
<evidence type="ECO:0000313" key="19">
    <source>
        <dbReference type="EMBL" id="GAQ81949.1"/>
    </source>
</evidence>
<dbReference type="CDD" id="cd00082">
    <property type="entry name" value="HisKA"/>
    <property type="match status" value="1"/>
</dbReference>
<dbReference type="PROSITE" id="PS50839">
    <property type="entry name" value="CHASE"/>
    <property type="match status" value="1"/>
</dbReference>
<dbReference type="PANTHER" id="PTHR45339:SF6">
    <property type="entry name" value="SENSORY HISTIDINE PROTEIN KINASE"/>
    <property type="match status" value="1"/>
</dbReference>
<dbReference type="SMART" id="SM01079">
    <property type="entry name" value="CHASE"/>
    <property type="match status" value="1"/>
</dbReference>
<evidence type="ECO:0000256" key="12">
    <source>
        <dbReference type="ARBA" id="ARBA00023136"/>
    </source>
</evidence>
<dbReference type="Pfam" id="PF03924">
    <property type="entry name" value="CHASE"/>
    <property type="match status" value="1"/>
</dbReference>
<feature type="compositionally biased region" description="Pro residues" evidence="14">
    <location>
        <begin position="592"/>
        <end position="603"/>
    </location>
</feature>
<dbReference type="InterPro" id="IPR001789">
    <property type="entry name" value="Sig_transdc_resp-reg_receiver"/>
</dbReference>